<comment type="caution">
    <text evidence="9">The sequence shown here is derived from an EMBL/GenBank/DDBJ whole genome shotgun (WGS) entry which is preliminary data.</text>
</comment>
<dbReference type="CDD" id="cd21792">
    <property type="entry name" value="Rad21_Rec8_M_NXP1-like"/>
    <property type="match status" value="1"/>
</dbReference>
<dbReference type="GO" id="GO:0005634">
    <property type="term" value="C:nucleus"/>
    <property type="evidence" value="ECO:0007669"/>
    <property type="project" value="UniProtKB-SubCell"/>
</dbReference>
<feature type="compositionally biased region" description="Acidic residues" evidence="6">
    <location>
        <begin position="397"/>
        <end position="410"/>
    </location>
</feature>
<dbReference type="Pfam" id="PF04825">
    <property type="entry name" value="Rad21_Rec8_N"/>
    <property type="match status" value="1"/>
</dbReference>
<gene>
    <name evidence="9" type="ORF">QR680_017450</name>
</gene>
<dbReference type="Gene3D" id="1.10.10.580">
    <property type="entry name" value="Structural maintenance of chromosome 1. Chain E"/>
    <property type="match status" value="1"/>
</dbReference>
<feature type="compositionally biased region" description="Basic and acidic residues" evidence="6">
    <location>
        <begin position="480"/>
        <end position="499"/>
    </location>
</feature>
<name>A0AA39HF68_9BILA</name>
<dbReference type="Pfam" id="PF04824">
    <property type="entry name" value="Rad21_Rec8"/>
    <property type="match status" value="1"/>
</dbReference>
<evidence type="ECO:0000256" key="3">
    <source>
        <dbReference type="ARBA" id="ARBA00009870"/>
    </source>
</evidence>
<dbReference type="GO" id="GO:0007062">
    <property type="term" value="P:sister chromatid cohesion"/>
    <property type="evidence" value="ECO:0007669"/>
    <property type="project" value="InterPro"/>
</dbReference>
<dbReference type="PANTHER" id="PTHR12585">
    <property type="entry name" value="SCC1 / RAD21 FAMILY MEMBER"/>
    <property type="match status" value="1"/>
</dbReference>
<dbReference type="InterPro" id="IPR049589">
    <property type="entry name" value="NXP1_M-like"/>
</dbReference>
<reference evidence="9" key="1">
    <citation type="submission" date="2023-06" db="EMBL/GenBank/DDBJ databases">
        <title>Genomic analysis of the entomopathogenic nematode Steinernema hermaphroditum.</title>
        <authorList>
            <person name="Schwarz E.M."/>
            <person name="Heppert J.K."/>
            <person name="Baniya A."/>
            <person name="Schwartz H.T."/>
            <person name="Tan C.-H."/>
            <person name="Antoshechkin I."/>
            <person name="Sternberg P.W."/>
            <person name="Goodrich-Blair H."/>
            <person name="Dillman A.R."/>
        </authorList>
    </citation>
    <scope>NUCLEOTIDE SEQUENCE</scope>
    <source>
        <strain evidence="9">PS9179</strain>
        <tissue evidence="9">Whole animal</tissue>
    </source>
</reference>
<evidence type="ECO:0000256" key="6">
    <source>
        <dbReference type="SAM" id="MobiDB-lite"/>
    </source>
</evidence>
<protein>
    <recommendedName>
        <fullName evidence="11">Rad21/Rec8-like protein N-terminal domain-containing protein</fullName>
    </recommendedName>
</protein>
<dbReference type="EMBL" id="JAUCMV010000004">
    <property type="protein sequence ID" value="KAK0404430.1"/>
    <property type="molecule type" value="Genomic_DNA"/>
</dbReference>
<dbReference type="GO" id="GO:0003682">
    <property type="term" value="F:chromatin binding"/>
    <property type="evidence" value="ECO:0007669"/>
    <property type="project" value="TreeGrafter"/>
</dbReference>
<keyword evidence="5" id="KW-0539">Nucleus</keyword>
<dbReference type="AlphaFoldDB" id="A0AA39HF68"/>
<evidence type="ECO:0000256" key="2">
    <source>
        <dbReference type="ARBA" id="ARBA00004286"/>
    </source>
</evidence>
<feature type="region of interest" description="Disordered" evidence="6">
    <location>
        <begin position="392"/>
        <end position="426"/>
    </location>
</feature>
<feature type="region of interest" description="Disordered" evidence="6">
    <location>
        <begin position="282"/>
        <end position="318"/>
    </location>
</feature>
<feature type="region of interest" description="Disordered" evidence="6">
    <location>
        <begin position="466"/>
        <end position="517"/>
    </location>
</feature>
<dbReference type="GO" id="GO:0008278">
    <property type="term" value="C:cohesin complex"/>
    <property type="evidence" value="ECO:0007669"/>
    <property type="project" value="InterPro"/>
</dbReference>
<accession>A0AA39HF68</accession>
<keyword evidence="10" id="KW-1185">Reference proteome</keyword>
<comment type="subcellular location">
    <subcellularLocation>
        <location evidence="2">Chromosome</location>
    </subcellularLocation>
    <subcellularLocation>
        <location evidence="1">Nucleus</location>
    </subcellularLocation>
</comment>
<feature type="compositionally biased region" description="Acidic residues" evidence="6">
    <location>
        <begin position="500"/>
        <end position="511"/>
    </location>
</feature>
<dbReference type="SUPFAM" id="SSF46785">
    <property type="entry name" value="Winged helix' DNA-binding domain"/>
    <property type="match status" value="1"/>
</dbReference>
<evidence type="ECO:0000256" key="5">
    <source>
        <dbReference type="ARBA" id="ARBA00023242"/>
    </source>
</evidence>
<dbReference type="GO" id="GO:1990414">
    <property type="term" value="P:replication-born double-strand break repair via sister chromatid exchange"/>
    <property type="evidence" value="ECO:0007669"/>
    <property type="project" value="TreeGrafter"/>
</dbReference>
<dbReference type="InterPro" id="IPR006910">
    <property type="entry name" value="Rad21_Rec8_N"/>
</dbReference>
<organism evidence="9 10">
    <name type="scientific">Steinernema hermaphroditum</name>
    <dbReference type="NCBI Taxonomy" id="289476"/>
    <lineage>
        <taxon>Eukaryota</taxon>
        <taxon>Metazoa</taxon>
        <taxon>Ecdysozoa</taxon>
        <taxon>Nematoda</taxon>
        <taxon>Chromadorea</taxon>
        <taxon>Rhabditida</taxon>
        <taxon>Tylenchina</taxon>
        <taxon>Panagrolaimomorpha</taxon>
        <taxon>Strongyloidoidea</taxon>
        <taxon>Steinernematidae</taxon>
        <taxon>Steinernema</taxon>
    </lineage>
</organism>
<evidence type="ECO:0000313" key="10">
    <source>
        <dbReference type="Proteomes" id="UP001175271"/>
    </source>
</evidence>
<evidence type="ECO:0000256" key="1">
    <source>
        <dbReference type="ARBA" id="ARBA00004123"/>
    </source>
</evidence>
<evidence type="ECO:0000259" key="8">
    <source>
        <dbReference type="Pfam" id="PF04825"/>
    </source>
</evidence>
<dbReference type="PANTHER" id="PTHR12585:SF69">
    <property type="entry name" value="FI11703P"/>
    <property type="match status" value="1"/>
</dbReference>
<dbReference type="Proteomes" id="UP001175271">
    <property type="component" value="Unassembled WGS sequence"/>
</dbReference>
<sequence>MFYAQFVLSKKGPMAKIWLAAHWEKKLTKAQIYETNVQEAVDEIMEPKAKMALRTTGHLLLGIVRIYSRKAKYLLADCNEAFLKIKMAFRPGQIDKLDDEDDMQTPKAALTLPELIPEIDTVLPDFSDFDYKINQSRIDEITLKEDLITDIREPMLDDDFGMDDFGEKEFACFGDDDDDFGEVPRAADGSISFISHTPFHTMSTDYSNGDLLSSKDDDFGGPSTLPDDDFGDFGEGSGEPMIDDELFADNDIAKSFAGIEAPGGSEVDDILMEPVDIATTPTPSVTASVTSTAPEFTLDPLDPSTLQSPEKTVKSKRRRKLVIDDQRNITGDEMKSNMADSNDTMQQLDLAPPTKKLTKLKESGHCDQLLGSPGCSFLYSKVVRSVYHAQLTPGVRDDEEAPQESEDGGEVDIRRDLDMVENVDDDFQAMASEPFDDFDVASPAPGSPGLDFSEPTLDEPVVEEASEALAAPEGSSPRAESPHAVEKPSKRKSKANEKNADDEDEGAEGEEAGQRWTRRTQNVLKAISTKLKAHDEINFGDLLSKGSTAKTAAQKFYAILELKKAQAIDFAQPAPFADIRIASGAHMASFIS</sequence>
<proteinExistence type="inferred from homology"/>
<feature type="compositionally biased region" description="Low complexity" evidence="6">
    <location>
        <begin position="282"/>
        <end position="294"/>
    </location>
</feature>
<evidence type="ECO:0008006" key="11">
    <source>
        <dbReference type="Google" id="ProtNLM"/>
    </source>
</evidence>
<dbReference type="InterPro" id="IPR036390">
    <property type="entry name" value="WH_DNA-bd_sf"/>
</dbReference>
<feature type="region of interest" description="Disordered" evidence="6">
    <location>
        <begin position="436"/>
        <end position="455"/>
    </location>
</feature>
<dbReference type="InterPro" id="IPR023093">
    <property type="entry name" value="ScpA-like_C"/>
</dbReference>
<keyword evidence="4" id="KW-0158">Chromosome</keyword>
<comment type="similarity">
    <text evidence="3">Belongs to the rad21 family.</text>
</comment>
<evidence type="ECO:0000313" key="9">
    <source>
        <dbReference type="EMBL" id="KAK0404430.1"/>
    </source>
</evidence>
<feature type="domain" description="Rad21/Rec8-like protein C-terminal eukaryotic" evidence="7">
    <location>
        <begin position="537"/>
        <end position="585"/>
    </location>
</feature>
<evidence type="ECO:0000256" key="4">
    <source>
        <dbReference type="ARBA" id="ARBA00022454"/>
    </source>
</evidence>
<dbReference type="InterPro" id="IPR006909">
    <property type="entry name" value="Rad21/Rec8_C_eu"/>
</dbReference>
<feature type="domain" description="Rad21/Rec8-like protein N-terminal" evidence="8">
    <location>
        <begin position="1"/>
        <end position="103"/>
    </location>
</feature>
<dbReference type="InterPro" id="IPR039781">
    <property type="entry name" value="Rad21/Rec8-like"/>
</dbReference>
<evidence type="ECO:0000259" key="7">
    <source>
        <dbReference type="Pfam" id="PF04824"/>
    </source>
</evidence>